<feature type="compositionally biased region" description="Basic and acidic residues" evidence="1">
    <location>
        <begin position="89"/>
        <end position="99"/>
    </location>
</feature>
<dbReference type="KEGG" id="samy:DB32_001950"/>
<dbReference type="InterPro" id="IPR021655">
    <property type="entry name" value="Put_metal-bd"/>
</dbReference>
<dbReference type="EMBL" id="CP011125">
    <property type="protein sequence ID" value="AKF04801.1"/>
    <property type="molecule type" value="Genomic_DNA"/>
</dbReference>
<gene>
    <name evidence="2" type="ORF">DB32_001950</name>
</gene>
<protein>
    <submittedName>
        <fullName evidence="2">Uncharacterized protein</fullName>
    </submittedName>
</protein>
<proteinExistence type="predicted"/>
<dbReference type="AlphaFoldDB" id="A0A0F6YI81"/>
<evidence type="ECO:0000313" key="3">
    <source>
        <dbReference type="Proteomes" id="UP000034883"/>
    </source>
</evidence>
<sequence>MCRWHLDHASCADDVFCDGAERCDPVDGCIEGRRESCDDGDVCTVDRCVESEASCTHAARDLDDDGDVDMFCDGGNDCDDADPTVSSGTDERCGNRRDDDCDGDVDEDACATAPHDTCDDPLDVSAGGSFVIEARELRGDYLGCGILECRDFVARFTIDEAQDVEIIAADPGDDWAYTEVALRRGCDDATTEIDDVTGFPATLRYRALEPGTYFVLAGAERNFGSGATDQLTLDVTFSPDTTPPTNETCASALDVGAGGTFTADFIDTRDDLALECGEDDWPELVYAITTSARADLRVTLDGFARLGLSVRSACGDATSALGCVVLEPHEDRVRVFPDVPAGTHYFVLELRSIPEAIAQITIEALPAAP</sequence>
<keyword evidence="3" id="KW-1185">Reference proteome</keyword>
<name>A0A0F6YI81_9BACT</name>
<feature type="region of interest" description="Disordered" evidence="1">
    <location>
        <begin position="83"/>
        <end position="102"/>
    </location>
</feature>
<evidence type="ECO:0000256" key="1">
    <source>
        <dbReference type="SAM" id="MobiDB-lite"/>
    </source>
</evidence>
<reference evidence="2 3" key="1">
    <citation type="submission" date="2015-03" db="EMBL/GenBank/DDBJ databases">
        <title>Genome assembly of Sandaracinus amylolyticus DSM 53668.</title>
        <authorList>
            <person name="Sharma G."/>
            <person name="Subramanian S."/>
        </authorList>
    </citation>
    <scope>NUCLEOTIDE SEQUENCE [LARGE SCALE GENOMIC DNA]</scope>
    <source>
        <strain evidence="2 3">DSM 53668</strain>
    </source>
</reference>
<dbReference type="Proteomes" id="UP000034883">
    <property type="component" value="Chromosome"/>
</dbReference>
<evidence type="ECO:0000313" key="2">
    <source>
        <dbReference type="EMBL" id="AKF04801.1"/>
    </source>
</evidence>
<organism evidence="2 3">
    <name type="scientific">Sandaracinus amylolyticus</name>
    <dbReference type="NCBI Taxonomy" id="927083"/>
    <lineage>
        <taxon>Bacteria</taxon>
        <taxon>Pseudomonadati</taxon>
        <taxon>Myxococcota</taxon>
        <taxon>Polyangia</taxon>
        <taxon>Polyangiales</taxon>
        <taxon>Sandaracinaceae</taxon>
        <taxon>Sandaracinus</taxon>
    </lineage>
</organism>
<dbReference type="STRING" id="927083.DB32_001950"/>
<dbReference type="Pfam" id="PF11617">
    <property type="entry name" value="Cu-binding_MopE"/>
    <property type="match status" value="1"/>
</dbReference>
<accession>A0A0F6YI81</accession>